<feature type="transmembrane region" description="Helical" evidence="11">
    <location>
        <begin position="331"/>
        <end position="348"/>
    </location>
</feature>
<evidence type="ECO:0000313" key="13">
    <source>
        <dbReference type="EMBL" id="KAH3663798.1"/>
    </source>
</evidence>
<keyword evidence="7 11" id="KW-0256">Endoplasmic reticulum</keyword>
<comment type="catalytic activity">
    <reaction evidence="10">
        <text>an alpha-D-Glc-(1-&gt;3)-alpha-D-Man-(1-&gt;2)-alpha-D-Man-(1-&gt;2)-alpha-D-Man-(1-&gt;3)-[alpha-D-Man-(1-&gt;2)-alpha-D-Man-(1-&gt;3)-[alpha-D-Man-(1-&gt;2)-alpha-D-Man-(1-&gt;6)]-alpha-D-Man-(1-&gt;6)]-beta-D-Man-(1-&gt;4)-beta-D-GlcNAc-(1-&gt;4)-alpha-D-GlcNAc-diphospho-di-trans,poly-cis-dolichol + a di-trans,poly-cis-dolichyl beta-D-glucosyl phosphate = an alpha-D-Glc-(1-&gt;3)-alpha-D-Glc-(1-&gt;3)-alpha-D-Man-(1-&gt;2)-alpha-D-Man-(1-&gt;2)-alpha-D-Man-(1-&gt;3)-[alpha-D-Man-(1-&gt;2)-alpha-D-Man-(1-&gt;3)-[alpha-D-Man-(1-&gt;2)-alpha-D-Man-(1-&gt;6)]-alpha-D-Man-(1-&gt;6)]-beta-D-Man-(1-&gt;4)-beta-D-GlcNAc-(1-&gt;4)-alpha-D-GlcNAc-diphospho-di-trans,poly-cis-dolichol + a di-trans,poly-cis-dolichyl phosphate + H(+)</text>
        <dbReference type="Rhea" id="RHEA:31307"/>
        <dbReference type="Rhea" id="RHEA-COMP:19498"/>
        <dbReference type="Rhea" id="RHEA-COMP:19502"/>
        <dbReference type="Rhea" id="RHEA-COMP:19521"/>
        <dbReference type="Rhea" id="RHEA-COMP:19522"/>
        <dbReference type="ChEBI" id="CHEBI:15378"/>
        <dbReference type="ChEBI" id="CHEBI:57525"/>
        <dbReference type="ChEBI" id="CHEBI:57683"/>
        <dbReference type="ChEBI" id="CHEBI:132521"/>
        <dbReference type="ChEBI" id="CHEBI:132522"/>
        <dbReference type="EC" id="2.4.1.265"/>
    </reaction>
    <physiologicalReaction direction="left-to-right" evidence="10">
        <dbReference type="Rhea" id="RHEA:31308"/>
    </physiologicalReaction>
</comment>
<sequence length="534" mass="61671">MAATLLKILLFPAYFSTDFDVHRNWLSITKLLPIDQWYLENTSEWTLDYPPFFAYFEWFLSRFVPGFVARDGCIELVAKGQFGIPTIFFQRFTVIASEIVLFAALQYYVTSSSNLKEKKRNFVVASSIVLSPGLFIVDHIHFQYNGFLLGILVLSIVNAKLGNYLQCGFWFAVLLCFKHIFLYIAPCFFVFLLSVYCLNTQSKLPTTFSELINCVRWKNLIKLGSTVIAVFLVAFGPFAYYGQLSNVFQRLFPFARGLTHAYWAPNIWAVYSLIDRVLIQLTLRVPGAARIISLVFNKIDYERLNNAGTLTRGLVGDVEFFILPNIKPNHTFLLTLFYQLLSLVPLLINPTFERFIGSMTLCAWASFLFGWHVHEKAILLVIIPFSFLVPFDRKLLPLYETLTASGYVSLFPLLFGSAEWLLKTLLTFVWFVIFSNSFNEVCEFSSSISRRVFILDRLNILYIVGLIPVCCVLQMIDIQSRNFAILKRFEFVNLIVYSAYCSIGVIGSWNMFSWLYFLDDSIWDRRIKEKEKTL</sequence>
<dbReference type="EMBL" id="JAEUBE010000366">
    <property type="protein sequence ID" value="KAH3663798.1"/>
    <property type="molecule type" value="Genomic_DNA"/>
</dbReference>
<evidence type="ECO:0000256" key="1">
    <source>
        <dbReference type="ARBA" id="ARBA00004477"/>
    </source>
</evidence>
<evidence type="ECO:0000256" key="11">
    <source>
        <dbReference type="RuleBase" id="RU363110"/>
    </source>
</evidence>
<feature type="transmembrane region" description="Helical" evidence="11">
    <location>
        <begin position="220"/>
        <end position="241"/>
    </location>
</feature>
<accession>A0A9P8T2F6</accession>
<dbReference type="PANTHER" id="PTHR12413:SF2">
    <property type="entry name" value="DOLICHYL PYROPHOSPHATE GLC1MAN9GLCNAC2 ALPHA-1,3-GLUCOSYLTRANSFERASE-RELATED"/>
    <property type="match status" value="1"/>
</dbReference>
<feature type="transmembrane region" description="Helical" evidence="11">
    <location>
        <begin position="459"/>
        <end position="476"/>
    </location>
</feature>
<feature type="chain" id="PRO_5040231663" description="Alpha-1,3-glucosyltransferase" evidence="12">
    <location>
        <begin position="18"/>
        <end position="534"/>
    </location>
</feature>
<dbReference type="GO" id="GO:0005789">
    <property type="term" value="C:endoplasmic reticulum membrane"/>
    <property type="evidence" value="ECO:0007669"/>
    <property type="project" value="UniProtKB-SubCell"/>
</dbReference>
<keyword evidence="9 11" id="KW-0472">Membrane</keyword>
<reference evidence="13" key="1">
    <citation type="journal article" date="2021" name="Open Biol.">
        <title>Shared evolutionary footprints suggest mitochondrial oxidative damage underlies multiple complex I losses in fungi.</title>
        <authorList>
            <person name="Schikora-Tamarit M.A."/>
            <person name="Marcet-Houben M."/>
            <person name="Nosek J."/>
            <person name="Gabaldon T."/>
        </authorList>
    </citation>
    <scope>NUCLEOTIDE SEQUENCE</scope>
    <source>
        <strain evidence="13">CBS6075</strain>
    </source>
</reference>
<keyword evidence="5 11" id="KW-0808">Transferase</keyword>
<evidence type="ECO:0000313" key="14">
    <source>
        <dbReference type="Proteomes" id="UP000769157"/>
    </source>
</evidence>
<feature type="transmembrane region" description="Helical" evidence="11">
    <location>
        <begin position="395"/>
        <end position="414"/>
    </location>
</feature>
<name>A0A9P8T2F6_9ASCO</name>
<evidence type="ECO:0000256" key="5">
    <source>
        <dbReference type="ARBA" id="ARBA00022679"/>
    </source>
</evidence>
<comment type="pathway">
    <text evidence="2 11">Protein modification; protein glycosylation.</text>
</comment>
<evidence type="ECO:0000256" key="9">
    <source>
        <dbReference type="ARBA" id="ARBA00023136"/>
    </source>
</evidence>
<evidence type="ECO:0000256" key="2">
    <source>
        <dbReference type="ARBA" id="ARBA00004922"/>
    </source>
</evidence>
<evidence type="ECO:0000256" key="4">
    <source>
        <dbReference type="ARBA" id="ARBA00022676"/>
    </source>
</evidence>
<evidence type="ECO:0000256" key="7">
    <source>
        <dbReference type="ARBA" id="ARBA00022824"/>
    </source>
</evidence>
<comment type="subcellular location">
    <subcellularLocation>
        <location evidence="1 11">Endoplasmic reticulum membrane</location>
        <topology evidence="1 11">Multi-pass membrane protein</topology>
    </subcellularLocation>
</comment>
<dbReference type="Pfam" id="PF03155">
    <property type="entry name" value="Alg6_Alg8"/>
    <property type="match status" value="1"/>
</dbReference>
<dbReference type="AlphaFoldDB" id="A0A9P8T2F6"/>
<dbReference type="EC" id="2.4.1.-" evidence="11"/>
<dbReference type="InterPro" id="IPR004856">
    <property type="entry name" value="Glyco_trans_ALG6/ALG8"/>
</dbReference>
<evidence type="ECO:0000256" key="3">
    <source>
        <dbReference type="ARBA" id="ARBA00008715"/>
    </source>
</evidence>
<keyword evidence="4 11" id="KW-0328">Glycosyltransferase</keyword>
<feature type="signal peptide" evidence="12">
    <location>
        <begin position="1"/>
        <end position="17"/>
    </location>
</feature>
<feature type="transmembrane region" description="Helical" evidence="11">
    <location>
        <begin position="261"/>
        <end position="279"/>
    </location>
</feature>
<keyword evidence="8 11" id="KW-1133">Transmembrane helix</keyword>
<keyword evidence="12" id="KW-0732">Signal</keyword>
<organism evidence="13 14">
    <name type="scientific">Ogataea philodendri</name>
    <dbReference type="NCBI Taxonomy" id="1378263"/>
    <lineage>
        <taxon>Eukaryota</taxon>
        <taxon>Fungi</taxon>
        <taxon>Dikarya</taxon>
        <taxon>Ascomycota</taxon>
        <taxon>Saccharomycotina</taxon>
        <taxon>Pichiomycetes</taxon>
        <taxon>Pichiales</taxon>
        <taxon>Pichiaceae</taxon>
        <taxon>Ogataea</taxon>
    </lineage>
</organism>
<feature type="transmembrane region" description="Helical" evidence="11">
    <location>
        <begin position="180"/>
        <end position="199"/>
    </location>
</feature>
<comment type="caution">
    <text evidence="13">The sequence shown here is derived from an EMBL/GenBank/DDBJ whole genome shotgun (WGS) entry which is preliminary data.</text>
</comment>
<dbReference type="PANTHER" id="PTHR12413">
    <property type="entry name" value="DOLICHYL GLYCOSYLTRANSFERASE"/>
    <property type="match status" value="1"/>
</dbReference>
<feature type="transmembrane region" description="Helical" evidence="11">
    <location>
        <begin position="496"/>
        <end position="518"/>
    </location>
</feature>
<protein>
    <recommendedName>
        <fullName evidence="11">Alpha-1,3-glucosyltransferase</fullName>
        <ecNumber evidence="11">2.4.1.-</ecNumber>
    </recommendedName>
</protein>
<gene>
    <name evidence="13" type="ORF">OGAPHI_005201</name>
</gene>
<feature type="transmembrane region" description="Helical" evidence="11">
    <location>
        <begin position="420"/>
        <end position="438"/>
    </location>
</feature>
<keyword evidence="6 11" id="KW-0812">Transmembrane</keyword>
<reference evidence="13" key="2">
    <citation type="submission" date="2021-01" db="EMBL/GenBank/DDBJ databases">
        <authorList>
            <person name="Schikora-Tamarit M.A."/>
        </authorList>
    </citation>
    <scope>NUCLEOTIDE SEQUENCE</scope>
    <source>
        <strain evidence="13">CBS6075</strain>
    </source>
</reference>
<dbReference type="GeneID" id="70237165"/>
<keyword evidence="14" id="KW-1185">Reference proteome</keyword>
<dbReference type="GO" id="GO:0006487">
    <property type="term" value="P:protein N-linked glycosylation"/>
    <property type="evidence" value="ECO:0007669"/>
    <property type="project" value="TreeGrafter"/>
</dbReference>
<dbReference type="GO" id="GO:0042283">
    <property type="term" value="F:dolichyl pyrophosphate Glc1Man9GlcNAc2 alpha-1,3-glucosyltransferase activity"/>
    <property type="evidence" value="ECO:0007669"/>
    <property type="project" value="UniProtKB-EC"/>
</dbReference>
<comment type="similarity">
    <text evidence="3 11">Belongs to the ALG6/ALG8 glucosyltransferase family.</text>
</comment>
<evidence type="ECO:0000256" key="12">
    <source>
        <dbReference type="SAM" id="SignalP"/>
    </source>
</evidence>
<dbReference type="OrthoDB" id="1689333at2759"/>
<dbReference type="RefSeq" id="XP_046060134.1">
    <property type="nucleotide sequence ID" value="XM_046206361.1"/>
</dbReference>
<evidence type="ECO:0000256" key="8">
    <source>
        <dbReference type="ARBA" id="ARBA00022989"/>
    </source>
</evidence>
<proteinExistence type="inferred from homology"/>
<feature type="transmembrane region" description="Helical" evidence="11">
    <location>
        <begin position="121"/>
        <end position="140"/>
    </location>
</feature>
<feature type="transmembrane region" description="Helical" evidence="11">
    <location>
        <begin position="88"/>
        <end position="109"/>
    </location>
</feature>
<dbReference type="Proteomes" id="UP000769157">
    <property type="component" value="Unassembled WGS sequence"/>
</dbReference>
<evidence type="ECO:0000256" key="6">
    <source>
        <dbReference type="ARBA" id="ARBA00022692"/>
    </source>
</evidence>
<evidence type="ECO:0000256" key="10">
    <source>
        <dbReference type="ARBA" id="ARBA00047346"/>
    </source>
</evidence>